<feature type="region of interest" description="Disordered" evidence="1">
    <location>
        <begin position="155"/>
        <end position="241"/>
    </location>
</feature>
<gene>
    <name evidence="4" type="primary">cobll1a</name>
</gene>
<dbReference type="AlphaFoldDB" id="A0A672ZT72"/>
<feature type="domain" description="Cordon-bleu ubiquitin-like" evidence="3">
    <location>
        <begin position="75"/>
        <end position="161"/>
    </location>
</feature>
<evidence type="ECO:0000256" key="1">
    <source>
        <dbReference type="SAM" id="MobiDB-lite"/>
    </source>
</evidence>
<reference evidence="4" key="1">
    <citation type="submission" date="2019-06" db="EMBL/GenBank/DDBJ databases">
        <authorList>
            <consortium name="Wellcome Sanger Institute Data Sharing"/>
        </authorList>
    </citation>
    <scope>NUCLEOTIDE SEQUENCE [LARGE SCALE GENOMIC DNA]</scope>
</reference>
<evidence type="ECO:0000313" key="5">
    <source>
        <dbReference type="Proteomes" id="UP000472271"/>
    </source>
</evidence>
<dbReference type="PANTHER" id="PTHR21557:SF2">
    <property type="entry name" value="CORDON-BLEU PROTEIN-LIKE 1"/>
    <property type="match status" value="1"/>
</dbReference>
<accession>A0A672ZT72</accession>
<name>A0A672ZT72_9TELE</name>
<keyword evidence="5" id="KW-1185">Reference proteome</keyword>
<sequence>MDFFLPKGDVKKVDRYKPVMDLLVTLCASYHLNPSDYTVEVLSPNKNNISFKPNSPIGSLEADKIVLKPKGAEEKPKQPYMPEATVRLLINYNKSHKAVVRVNPRIPLEFLLPQVCDKCEFNVETTILLTYSHSKEPLDMTKTLNDYGLREVFAKDTARKEPQQRPSKEKTTTRGFLSLFRRQKKKSEMVLSAPTSPDLNKQTSGSLNTLSGPSSNTLPADMPKKRRAPQPPIGASQSIPNSLGTCHLRTPQVGRTIIFFLFFFCHFGCACTCVFVLSRSADSTLRSTKRRAPLPPCANSHQELQVDTEVKGNVITCESPLTFVTEIALTKGQTTTFRG</sequence>
<feature type="compositionally biased region" description="Basic and acidic residues" evidence="1">
    <location>
        <begin position="155"/>
        <end position="172"/>
    </location>
</feature>
<evidence type="ECO:0000256" key="2">
    <source>
        <dbReference type="SAM" id="Phobius"/>
    </source>
</evidence>
<dbReference type="PANTHER" id="PTHR21557">
    <property type="entry name" value="CORDON-BLEU"/>
    <property type="match status" value="1"/>
</dbReference>
<keyword evidence="2" id="KW-0472">Membrane</keyword>
<dbReference type="Pfam" id="PF09469">
    <property type="entry name" value="Cobl"/>
    <property type="match status" value="1"/>
</dbReference>
<dbReference type="GO" id="GO:0003785">
    <property type="term" value="F:actin monomer binding"/>
    <property type="evidence" value="ECO:0007669"/>
    <property type="project" value="InterPro"/>
</dbReference>
<dbReference type="InterPro" id="IPR039895">
    <property type="entry name" value="COBL-like"/>
</dbReference>
<dbReference type="Proteomes" id="UP000472271">
    <property type="component" value="Chromosome 2"/>
</dbReference>
<reference evidence="4" key="3">
    <citation type="submission" date="2025-09" db="UniProtKB">
        <authorList>
            <consortium name="Ensembl"/>
        </authorList>
    </citation>
    <scope>IDENTIFICATION</scope>
</reference>
<dbReference type="InterPro" id="IPR019025">
    <property type="entry name" value="Cordon-bleu_ubiquitin_domain"/>
</dbReference>
<dbReference type="InParanoid" id="A0A672ZT72"/>
<keyword evidence="2" id="KW-0812">Transmembrane</keyword>
<reference evidence="4" key="2">
    <citation type="submission" date="2025-08" db="UniProtKB">
        <authorList>
            <consortium name="Ensembl"/>
        </authorList>
    </citation>
    <scope>IDENTIFICATION</scope>
</reference>
<evidence type="ECO:0000259" key="3">
    <source>
        <dbReference type="Pfam" id="PF09469"/>
    </source>
</evidence>
<feature type="compositionally biased region" description="Polar residues" evidence="1">
    <location>
        <begin position="193"/>
        <end position="218"/>
    </location>
</feature>
<evidence type="ECO:0000313" key="4">
    <source>
        <dbReference type="Ensembl" id="ENSSORP00005020109.1"/>
    </source>
</evidence>
<dbReference type="Gene3D" id="3.10.20.90">
    <property type="entry name" value="Phosphatidylinositol 3-kinase Catalytic Subunit, Chain A, domain 1"/>
    <property type="match status" value="1"/>
</dbReference>
<proteinExistence type="predicted"/>
<dbReference type="Ensembl" id="ENSSORT00005020674.1">
    <property type="protein sequence ID" value="ENSSORP00005020109.1"/>
    <property type="gene ID" value="ENSSORG00005009808.1"/>
</dbReference>
<protein>
    <recommendedName>
        <fullName evidence="3">Cordon-bleu ubiquitin-like domain-containing protein</fullName>
    </recommendedName>
</protein>
<keyword evidence="2" id="KW-1133">Transmembrane helix</keyword>
<organism evidence="4 5">
    <name type="scientific">Sphaeramia orbicularis</name>
    <name type="common">orbiculate cardinalfish</name>
    <dbReference type="NCBI Taxonomy" id="375764"/>
    <lineage>
        <taxon>Eukaryota</taxon>
        <taxon>Metazoa</taxon>
        <taxon>Chordata</taxon>
        <taxon>Craniata</taxon>
        <taxon>Vertebrata</taxon>
        <taxon>Euteleostomi</taxon>
        <taxon>Actinopterygii</taxon>
        <taxon>Neopterygii</taxon>
        <taxon>Teleostei</taxon>
        <taxon>Neoteleostei</taxon>
        <taxon>Acanthomorphata</taxon>
        <taxon>Gobiaria</taxon>
        <taxon>Kurtiformes</taxon>
        <taxon>Apogonoidei</taxon>
        <taxon>Apogonidae</taxon>
        <taxon>Apogoninae</taxon>
        <taxon>Sphaeramia</taxon>
    </lineage>
</organism>
<feature type="transmembrane region" description="Helical" evidence="2">
    <location>
        <begin position="257"/>
        <end position="277"/>
    </location>
</feature>